<dbReference type="AlphaFoldDB" id="A0A8D0DBN2"/>
<feature type="compositionally biased region" description="Basic and acidic residues" evidence="1">
    <location>
        <begin position="17"/>
        <end position="29"/>
    </location>
</feature>
<dbReference type="Proteomes" id="UP000694568">
    <property type="component" value="Unplaced"/>
</dbReference>
<evidence type="ECO:0000313" key="2">
    <source>
        <dbReference type="Ensembl" id="ENSSLUP00000053264.1"/>
    </source>
</evidence>
<name>A0A8D0DBN2_SANLU</name>
<dbReference type="PANTHER" id="PTHR13447">
    <property type="entry name" value="MITOCHONDRIAL 28S RIBOSOMAL PROTEIN S28"/>
    <property type="match status" value="1"/>
</dbReference>
<dbReference type="Pfam" id="PF10246">
    <property type="entry name" value="MRP-S35"/>
    <property type="match status" value="1"/>
</dbReference>
<evidence type="ECO:0000256" key="1">
    <source>
        <dbReference type="SAM" id="MobiDB-lite"/>
    </source>
</evidence>
<reference evidence="2" key="1">
    <citation type="submission" date="2025-08" db="UniProtKB">
        <authorList>
            <consortium name="Ensembl"/>
        </authorList>
    </citation>
    <scope>IDENTIFICATION</scope>
</reference>
<dbReference type="GeneTree" id="ENSGT00390000001057"/>
<dbReference type="Ensembl" id="ENSSLUT00000054826.1">
    <property type="protein sequence ID" value="ENSSLUP00000053264.1"/>
    <property type="gene ID" value="ENSSLUG00000023108.1"/>
</dbReference>
<dbReference type="GO" id="GO:0005763">
    <property type="term" value="C:mitochondrial small ribosomal subunit"/>
    <property type="evidence" value="ECO:0007669"/>
    <property type="project" value="TreeGrafter"/>
</dbReference>
<accession>A0A8D0DBN2</accession>
<dbReference type="InterPro" id="IPR019375">
    <property type="entry name" value="Ribosomal_bS1m"/>
</dbReference>
<organism evidence="2 3">
    <name type="scientific">Sander lucioperca</name>
    <name type="common">Pike-perch</name>
    <name type="synonym">Perca lucioperca</name>
    <dbReference type="NCBI Taxonomy" id="283035"/>
    <lineage>
        <taxon>Eukaryota</taxon>
        <taxon>Metazoa</taxon>
        <taxon>Chordata</taxon>
        <taxon>Craniata</taxon>
        <taxon>Vertebrata</taxon>
        <taxon>Euteleostomi</taxon>
        <taxon>Actinopterygii</taxon>
        <taxon>Neopterygii</taxon>
        <taxon>Teleostei</taxon>
        <taxon>Neoteleostei</taxon>
        <taxon>Acanthomorphata</taxon>
        <taxon>Eupercaria</taxon>
        <taxon>Perciformes</taxon>
        <taxon>Percoidei</taxon>
        <taxon>Percidae</taxon>
        <taxon>Luciopercinae</taxon>
        <taxon>Sander</taxon>
    </lineage>
</organism>
<keyword evidence="3" id="KW-1185">Reference proteome</keyword>
<protein>
    <submittedName>
        <fullName evidence="2">Mitochondrial ribosomal protein S28</fullName>
    </submittedName>
</protein>
<dbReference type="PANTHER" id="PTHR13447:SF2">
    <property type="entry name" value="SMALL RIBOSOMAL SUBUNIT PROTEIN BS1M"/>
    <property type="match status" value="1"/>
</dbReference>
<reference evidence="2" key="2">
    <citation type="submission" date="2025-09" db="UniProtKB">
        <authorList>
            <consortium name="Ensembl"/>
        </authorList>
    </citation>
    <scope>IDENTIFICATION</scope>
</reference>
<feature type="region of interest" description="Disordered" evidence="1">
    <location>
        <begin position="17"/>
        <end position="40"/>
    </location>
</feature>
<proteinExistence type="predicted"/>
<evidence type="ECO:0000313" key="3">
    <source>
        <dbReference type="Proteomes" id="UP000694568"/>
    </source>
</evidence>
<sequence length="199" mass="22349">MGLSRHCSEEQRTLIKKLIGEGKTTEPRRSHGGKKQTKKTSMYWGQTLNSRSRVCENVFYDIYAAFDLQSDLQWQQEAESSVAGGSVSSPGQEHSFTSLLRRSPLIQMGPAKDTVVIGRIFHVVQDDLYVDFGGKFHCRWPADGEELLRGSRVRLRLQDLELIACFLGAKTDTKQLEAQAILLGFLKESGGIWTVNNET</sequence>